<dbReference type="InterPro" id="IPR039342">
    <property type="entry name" value="TGD2-like"/>
</dbReference>
<dbReference type="PANTHER" id="PTHR34675:SF1">
    <property type="entry name" value="PROTEIN TRIGALACTOSYLDIACYLGLYCEROL 2, CHLOROPLASTIC"/>
    <property type="match status" value="1"/>
</dbReference>
<gene>
    <name evidence="1" type="ORF">CEPIT_LOCUS24440</name>
</gene>
<accession>A0AAV0EGG6</accession>
<reference evidence="1" key="1">
    <citation type="submission" date="2022-07" db="EMBL/GenBank/DDBJ databases">
        <authorList>
            <person name="Macas J."/>
            <person name="Novak P."/>
            <person name="Neumann P."/>
        </authorList>
    </citation>
    <scope>NUCLEOTIDE SEQUENCE</scope>
</reference>
<dbReference type="PANTHER" id="PTHR34675">
    <property type="entry name" value="PROTEIN TRIGALACTOSYLDIACYLGLYCEROL 2, CHLOROPLASTIC"/>
    <property type="match status" value="1"/>
</dbReference>
<dbReference type="AlphaFoldDB" id="A0AAV0EGG6"/>
<dbReference type="GO" id="GO:0005543">
    <property type="term" value="F:phospholipid binding"/>
    <property type="evidence" value="ECO:0007669"/>
    <property type="project" value="TreeGrafter"/>
</dbReference>
<organism evidence="1 2">
    <name type="scientific">Cuscuta epithymum</name>
    <dbReference type="NCBI Taxonomy" id="186058"/>
    <lineage>
        <taxon>Eukaryota</taxon>
        <taxon>Viridiplantae</taxon>
        <taxon>Streptophyta</taxon>
        <taxon>Embryophyta</taxon>
        <taxon>Tracheophyta</taxon>
        <taxon>Spermatophyta</taxon>
        <taxon>Magnoliopsida</taxon>
        <taxon>eudicotyledons</taxon>
        <taxon>Gunneridae</taxon>
        <taxon>Pentapetalae</taxon>
        <taxon>asterids</taxon>
        <taxon>lamiids</taxon>
        <taxon>Solanales</taxon>
        <taxon>Convolvulaceae</taxon>
        <taxon>Cuscuteae</taxon>
        <taxon>Cuscuta</taxon>
        <taxon>Cuscuta subgen. Cuscuta</taxon>
    </lineage>
</organism>
<evidence type="ECO:0000313" key="2">
    <source>
        <dbReference type="Proteomes" id="UP001152523"/>
    </source>
</evidence>
<dbReference type="GO" id="GO:0005319">
    <property type="term" value="F:lipid transporter activity"/>
    <property type="evidence" value="ECO:0007669"/>
    <property type="project" value="TreeGrafter"/>
</dbReference>
<dbReference type="GO" id="GO:0009706">
    <property type="term" value="C:chloroplast inner membrane"/>
    <property type="evidence" value="ECO:0007669"/>
    <property type="project" value="TreeGrafter"/>
</dbReference>
<protein>
    <submittedName>
        <fullName evidence="1">Uncharacterized protein</fullName>
    </submittedName>
</protein>
<evidence type="ECO:0000313" key="1">
    <source>
        <dbReference type="EMBL" id="CAH9122392.1"/>
    </source>
</evidence>
<dbReference type="EMBL" id="CAMAPF010000924">
    <property type="protein sequence ID" value="CAH9122392.1"/>
    <property type="molecule type" value="Genomic_DNA"/>
</dbReference>
<keyword evidence="2" id="KW-1185">Reference proteome</keyword>
<dbReference type="Proteomes" id="UP001152523">
    <property type="component" value="Unassembled WGS sequence"/>
</dbReference>
<proteinExistence type="predicted"/>
<name>A0AAV0EGG6_9ASTE</name>
<sequence length="126" mass="14126">METMIDITPKDPIPTPTVGPLDQDCLREGLIVCDRQKIKGKQGVSLDALVGIFTRIGREVEEIGVANTFSLAERVAYAIEEARPLLAKVSISFTRKETWPFSSLASMLPFHWLQYIVPHNFLLLSQ</sequence>
<comment type="caution">
    <text evidence="1">The sequence shown here is derived from an EMBL/GenBank/DDBJ whole genome shotgun (WGS) entry which is preliminary data.</text>
</comment>